<dbReference type="Gene3D" id="2.10.55.10">
    <property type="entry name" value="Leishmanolysin domain 3"/>
    <property type="match status" value="1"/>
</dbReference>
<dbReference type="GO" id="GO:0046872">
    <property type="term" value="F:metal ion binding"/>
    <property type="evidence" value="ECO:0007669"/>
    <property type="project" value="UniProtKB-KW"/>
</dbReference>
<dbReference type="EMBL" id="UZAK01032296">
    <property type="protein sequence ID" value="VDP25638.1"/>
    <property type="molecule type" value="Genomic_DNA"/>
</dbReference>
<evidence type="ECO:0000313" key="12">
    <source>
        <dbReference type="Proteomes" id="UP000279833"/>
    </source>
</evidence>
<evidence type="ECO:0000256" key="10">
    <source>
        <dbReference type="RuleBase" id="RU366077"/>
    </source>
</evidence>
<dbReference type="STRING" id="6186.A0A183JX32"/>
<comment type="cofactor">
    <cofactor evidence="9 10">
        <name>Zn(2+)</name>
        <dbReference type="ChEBI" id="CHEBI:29105"/>
    </cofactor>
    <text evidence="9 10">Binds 1 zinc ion per subunit.</text>
</comment>
<evidence type="ECO:0000256" key="2">
    <source>
        <dbReference type="ARBA" id="ARBA00022670"/>
    </source>
</evidence>
<keyword evidence="6 9" id="KW-0482">Metalloprotease</keyword>
<sequence>MILLFRECVKNRLIIPGKEKQTYCDVGGCEQSQECYEFKIPNDYLSACYQQKSNKNVLAFPEGKGIAPNELVLFVKNVYFGVCDEYVVAWASFCDRDPTNGRPFVGIVNFCPSVDDILKTEDYDLILTAKHELGHVLGFHGDIFSSLPRLKPEFRLSNNDPCAPLVWNQGFPTPSGGLSMSTNPVKATEIRFSSSQFRKQLLRHKKASEAQKHFGCNEIPGIQLDSNHLSHRVMGNDILTPNRLESNLVSRILLAYFKDTKKQDIQPFCDTPWEKRCVNYDRAIGRCSLFDSETELPLHFQYADNSFNVPRDKQTYYSGPDIYDYCPVYEMFKLYNGRTSACRFNLNLKSDLINNEYLEDMGPDSTCFDHEKILRKNKTTNEVYPRTSSCHKYKCSKNADLQVIINGKSFSCHAGDRSAHLKLEVQNVEFSTDIHCPPCQSVCNVG</sequence>
<comment type="similarity">
    <text evidence="1 10">Belongs to the peptidase M8 family.</text>
</comment>
<evidence type="ECO:0000256" key="3">
    <source>
        <dbReference type="ARBA" id="ARBA00022723"/>
    </source>
</evidence>
<evidence type="ECO:0000313" key="13">
    <source>
        <dbReference type="WBParaSite" id="SCUD_0000727701-mRNA-1"/>
    </source>
</evidence>
<evidence type="ECO:0000256" key="7">
    <source>
        <dbReference type="ARBA" id="ARBA00039717"/>
    </source>
</evidence>
<dbReference type="GO" id="GO:0005737">
    <property type="term" value="C:cytoplasm"/>
    <property type="evidence" value="ECO:0007669"/>
    <property type="project" value="TreeGrafter"/>
</dbReference>
<keyword evidence="2 10" id="KW-0645">Protease</keyword>
<evidence type="ECO:0000256" key="1">
    <source>
        <dbReference type="ARBA" id="ARBA00005860"/>
    </source>
</evidence>
<evidence type="ECO:0000256" key="9">
    <source>
        <dbReference type="PIRSR" id="PIRSR601577-2"/>
    </source>
</evidence>
<proteinExistence type="inferred from homology"/>
<keyword evidence="4 10" id="KW-0378">Hydrolase</keyword>
<evidence type="ECO:0000256" key="8">
    <source>
        <dbReference type="PIRSR" id="PIRSR601577-1"/>
    </source>
</evidence>
<dbReference type="WBParaSite" id="SCUD_0000727701-mRNA-1">
    <property type="protein sequence ID" value="SCUD_0000727701-mRNA-1"/>
    <property type="gene ID" value="SCUD_0000727701"/>
</dbReference>
<gene>
    <name evidence="11" type="ORF">SCUD_LOCUS7277</name>
</gene>
<name>A0A183JX32_9TREM</name>
<evidence type="ECO:0000256" key="5">
    <source>
        <dbReference type="ARBA" id="ARBA00022833"/>
    </source>
</evidence>
<dbReference type="AlphaFoldDB" id="A0A183JX32"/>
<dbReference type="PANTHER" id="PTHR10942">
    <property type="entry name" value="LEISHMANOLYSIN-LIKE PEPTIDASE"/>
    <property type="match status" value="1"/>
</dbReference>
<dbReference type="GO" id="GO:0016020">
    <property type="term" value="C:membrane"/>
    <property type="evidence" value="ECO:0007669"/>
    <property type="project" value="InterPro"/>
</dbReference>
<accession>A0A183JX32</accession>
<evidence type="ECO:0000256" key="4">
    <source>
        <dbReference type="ARBA" id="ARBA00022801"/>
    </source>
</evidence>
<protein>
    <recommendedName>
        <fullName evidence="7 10">Leishmanolysin-like peptidase</fullName>
        <ecNumber evidence="10">3.4.24.-</ecNumber>
    </recommendedName>
</protein>
<dbReference type="SUPFAM" id="SSF55486">
    <property type="entry name" value="Metalloproteases ('zincins'), catalytic domain"/>
    <property type="match status" value="1"/>
</dbReference>
<dbReference type="GO" id="GO:0006508">
    <property type="term" value="P:proteolysis"/>
    <property type="evidence" value="ECO:0007669"/>
    <property type="project" value="UniProtKB-KW"/>
</dbReference>
<dbReference type="GO" id="GO:0007155">
    <property type="term" value="P:cell adhesion"/>
    <property type="evidence" value="ECO:0007669"/>
    <property type="project" value="InterPro"/>
</dbReference>
<dbReference type="Proteomes" id="UP000279833">
    <property type="component" value="Unassembled WGS sequence"/>
</dbReference>
<dbReference type="EC" id="3.4.24.-" evidence="10"/>
<dbReference type="Gene3D" id="3.10.170.20">
    <property type="match status" value="1"/>
</dbReference>
<keyword evidence="5 9" id="KW-0862">Zinc</keyword>
<dbReference type="GO" id="GO:0004222">
    <property type="term" value="F:metalloendopeptidase activity"/>
    <property type="evidence" value="ECO:0007669"/>
    <property type="project" value="UniProtKB-UniRule"/>
</dbReference>
<evidence type="ECO:0000313" key="11">
    <source>
        <dbReference type="EMBL" id="VDP25638.1"/>
    </source>
</evidence>
<feature type="binding site" evidence="9">
    <location>
        <position position="135"/>
    </location>
    <ligand>
        <name>Zn(2+)</name>
        <dbReference type="ChEBI" id="CHEBI:29105"/>
        <note>catalytic</note>
    </ligand>
</feature>
<reference evidence="11 12" key="2">
    <citation type="submission" date="2018-11" db="EMBL/GenBank/DDBJ databases">
        <authorList>
            <consortium name="Pathogen Informatics"/>
        </authorList>
    </citation>
    <scope>NUCLEOTIDE SEQUENCE [LARGE SCALE GENOMIC DNA]</scope>
    <source>
        <strain evidence="11">Dakar</strain>
        <strain evidence="12">Dakar, Senegal</strain>
    </source>
</reference>
<reference evidence="13" key="1">
    <citation type="submission" date="2016-06" db="UniProtKB">
        <authorList>
            <consortium name="WormBaseParasite"/>
        </authorList>
    </citation>
    <scope>IDENTIFICATION</scope>
</reference>
<evidence type="ECO:0000256" key="6">
    <source>
        <dbReference type="ARBA" id="ARBA00023049"/>
    </source>
</evidence>
<organism evidence="13">
    <name type="scientific">Schistosoma curassoni</name>
    <dbReference type="NCBI Taxonomy" id="6186"/>
    <lineage>
        <taxon>Eukaryota</taxon>
        <taxon>Metazoa</taxon>
        <taxon>Spiralia</taxon>
        <taxon>Lophotrochozoa</taxon>
        <taxon>Platyhelminthes</taxon>
        <taxon>Trematoda</taxon>
        <taxon>Digenea</taxon>
        <taxon>Strigeidida</taxon>
        <taxon>Schistosomatoidea</taxon>
        <taxon>Schistosomatidae</taxon>
        <taxon>Schistosoma</taxon>
    </lineage>
</organism>
<dbReference type="Pfam" id="PF01457">
    <property type="entry name" value="Peptidase_M8"/>
    <property type="match status" value="2"/>
</dbReference>
<feature type="active site" evidence="8">
    <location>
        <position position="132"/>
    </location>
</feature>
<dbReference type="InterPro" id="IPR001577">
    <property type="entry name" value="Peptidase_M8"/>
</dbReference>
<dbReference type="PANTHER" id="PTHR10942:SF0">
    <property type="entry name" value="LEISHMANOLYSIN-LIKE PEPTIDASE"/>
    <property type="match status" value="1"/>
</dbReference>
<feature type="binding site" evidence="9">
    <location>
        <position position="228"/>
    </location>
    <ligand>
        <name>Zn(2+)</name>
        <dbReference type="ChEBI" id="CHEBI:29105"/>
        <note>catalytic</note>
    </ligand>
</feature>
<keyword evidence="12" id="KW-1185">Reference proteome</keyword>
<keyword evidence="3 9" id="KW-0479">Metal-binding</keyword>
<dbReference type="Gene3D" id="2.30.34.10">
    <property type="entry name" value="Leishmanolysin domain 4"/>
    <property type="match status" value="1"/>
</dbReference>
<feature type="binding site" evidence="9">
    <location>
        <position position="131"/>
    </location>
    <ligand>
        <name>Zn(2+)</name>
        <dbReference type="ChEBI" id="CHEBI:29105"/>
        <note>catalytic</note>
    </ligand>
</feature>